<comment type="caution">
    <text evidence="1">The sequence shown here is derived from an EMBL/GenBank/DDBJ whole genome shotgun (WGS) entry which is preliminary data.</text>
</comment>
<evidence type="ECO:0000313" key="2">
    <source>
        <dbReference type="Proteomes" id="UP001221898"/>
    </source>
</evidence>
<name>A0AAD7STC7_9TELE</name>
<dbReference type="EMBL" id="JAINUG010000037">
    <property type="protein sequence ID" value="KAJ8407812.1"/>
    <property type="molecule type" value="Genomic_DNA"/>
</dbReference>
<evidence type="ECO:0000313" key="1">
    <source>
        <dbReference type="EMBL" id="KAJ8407812.1"/>
    </source>
</evidence>
<organism evidence="1 2">
    <name type="scientific">Aldrovandia affinis</name>
    <dbReference type="NCBI Taxonomy" id="143900"/>
    <lineage>
        <taxon>Eukaryota</taxon>
        <taxon>Metazoa</taxon>
        <taxon>Chordata</taxon>
        <taxon>Craniata</taxon>
        <taxon>Vertebrata</taxon>
        <taxon>Euteleostomi</taxon>
        <taxon>Actinopterygii</taxon>
        <taxon>Neopterygii</taxon>
        <taxon>Teleostei</taxon>
        <taxon>Notacanthiformes</taxon>
        <taxon>Halosauridae</taxon>
        <taxon>Aldrovandia</taxon>
    </lineage>
</organism>
<dbReference type="Proteomes" id="UP001221898">
    <property type="component" value="Unassembled WGS sequence"/>
</dbReference>
<reference evidence="1" key="1">
    <citation type="journal article" date="2023" name="Science">
        <title>Genome structures resolve the early diversification of teleost fishes.</title>
        <authorList>
            <person name="Parey E."/>
            <person name="Louis A."/>
            <person name="Montfort J."/>
            <person name="Bouchez O."/>
            <person name="Roques C."/>
            <person name="Iampietro C."/>
            <person name="Lluch J."/>
            <person name="Castinel A."/>
            <person name="Donnadieu C."/>
            <person name="Desvignes T."/>
            <person name="Floi Bucao C."/>
            <person name="Jouanno E."/>
            <person name="Wen M."/>
            <person name="Mejri S."/>
            <person name="Dirks R."/>
            <person name="Jansen H."/>
            <person name="Henkel C."/>
            <person name="Chen W.J."/>
            <person name="Zahm M."/>
            <person name="Cabau C."/>
            <person name="Klopp C."/>
            <person name="Thompson A.W."/>
            <person name="Robinson-Rechavi M."/>
            <person name="Braasch I."/>
            <person name="Lecointre G."/>
            <person name="Bobe J."/>
            <person name="Postlethwait J.H."/>
            <person name="Berthelot C."/>
            <person name="Roest Crollius H."/>
            <person name="Guiguen Y."/>
        </authorList>
    </citation>
    <scope>NUCLEOTIDE SEQUENCE</scope>
    <source>
        <strain evidence="1">NC1722</strain>
    </source>
</reference>
<gene>
    <name evidence="1" type="ORF">AAFF_G00268560</name>
</gene>
<dbReference type="AlphaFoldDB" id="A0AAD7STC7"/>
<sequence>MNLLLSPARSHLRVRCEVGTSTYVRLRCFSHIQDGRGERLPFPSKRKGLKSCSSPGHFSLMITCDCKDGTSLTCQSCVC</sequence>
<accession>A0AAD7STC7</accession>
<keyword evidence="2" id="KW-1185">Reference proteome</keyword>
<protein>
    <submittedName>
        <fullName evidence="1">Uncharacterized protein</fullName>
    </submittedName>
</protein>
<proteinExistence type="predicted"/>